<evidence type="ECO:0000256" key="1">
    <source>
        <dbReference type="ARBA" id="ARBA00001946"/>
    </source>
</evidence>
<comment type="cofactor">
    <cofactor evidence="1">
        <name>Mg(2+)</name>
        <dbReference type="ChEBI" id="CHEBI:18420"/>
    </cofactor>
</comment>
<sequence>MNAGFRIPLDERACDVLRTIEATGESAWFVGGCVRDALLGRPAHDFDIATSARWPNVAALARERGWRVVDTGCAHGSIAVVADGLPVETTTYRVESGYSDARRPDSVKFVDDIASDLARRDFRMNAIVYHPERGLLDPFDGRGDIARRIVRTVGDARKRFEEDPLRIMRALRFSAQLGFAIDPATERFVFACAPHLERVAKERLFAELSKLLLSPCAGRTLARYAAVIERIVFGATHRAHAPGESGDKSPFEKTARIVDAAPVGKTVRFAALFCDFDEGEGSPGERGSQAARRRADDARSCLERLKAPRALTQDAAALVAAAADPCRARREDMLLQAARYDGDVAFLRMLFALEDACEKAASGKSRGKEALFDELLARGEPMSRRDLALSGRDLVECGIAPGPAIALVLDSMLAAVIAGRIANSRDELIAAVPRFLASVDNAAASGAAEKYRKKMRQDVDEDGKAR</sequence>
<evidence type="ECO:0000256" key="5">
    <source>
        <dbReference type="ARBA" id="ARBA00022723"/>
    </source>
</evidence>
<dbReference type="InterPro" id="IPR043519">
    <property type="entry name" value="NT_sf"/>
</dbReference>
<proteinExistence type="inferred from homology"/>
<accession>A0A943YYE6</accession>
<evidence type="ECO:0000259" key="13">
    <source>
        <dbReference type="Pfam" id="PF13735"/>
    </source>
</evidence>
<feature type="compositionally biased region" description="Basic and acidic residues" evidence="10">
    <location>
        <begin position="456"/>
        <end position="466"/>
    </location>
</feature>
<dbReference type="PANTHER" id="PTHR46173">
    <property type="entry name" value="CCA TRNA NUCLEOTIDYLTRANSFERASE 1, MITOCHONDRIAL"/>
    <property type="match status" value="1"/>
</dbReference>
<dbReference type="GO" id="GO:0000166">
    <property type="term" value="F:nucleotide binding"/>
    <property type="evidence" value="ECO:0007669"/>
    <property type="project" value="UniProtKB-KW"/>
</dbReference>
<dbReference type="AlphaFoldDB" id="A0A943YYE6"/>
<keyword evidence="5" id="KW-0479">Metal-binding</keyword>
<evidence type="ECO:0000256" key="9">
    <source>
        <dbReference type="RuleBase" id="RU003953"/>
    </source>
</evidence>
<dbReference type="GO" id="GO:0046872">
    <property type="term" value="F:metal ion binding"/>
    <property type="evidence" value="ECO:0007669"/>
    <property type="project" value="UniProtKB-KW"/>
</dbReference>
<feature type="domain" description="Poly A polymerase head" evidence="11">
    <location>
        <begin position="27"/>
        <end position="151"/>
    </location>
</feature>
<dbReference type="Proteomes" id="UP000727506">
    <property type="component" value="Unassembled WGS sequence"/>
</dbReference>
<dbReference type="GO" id="GO:0008033">
    <property type="term" value="P:tRNA processing"/>
    <property type="evidence" value="ECO:0007669"/>
    <property type="project" value="UniProtKB-KW"/>
</dbReference>
<evidence type="ECO:0000256" key="8">
    <source>
        <dbReference type="ARBA" id="ARBA00022884"/>
    </source>
</evidence>
<comment type="caution">
    <text evidence="14">The sequence shown here is derived from an EMBL/GenBank/DDBJ whole genome shotgun (WGS) entry which is preliminary data.</text>
</comment>
<feature type="domain" description="tRNA nucleotidyltransferase/poly(A) polymerase RNA and SrmB- binding" evidence="12">
    <location>
        <begin position="178"/>
        <end position="222"/>
    </location>
</feature>
<dbReference type="InterPro" id="IPR032810">
    <property type="entry name" value="CCA-adding_enz_C"/>
</dbReference>
<comment type="similarity">
    <text evidence="9">Belongs to the tRNA nucleotidyltransferase/poly(A) polymerase family.</text>
</comment>
<keyword evidence="8 9" id="KW-0694">RNA-binding</keyword>
<keyword evidence="7" id="KW-0460">Magnesium</keyword>
<keyword evidence="6" id="KW-0547">Nucleotide-binding</keyword>
<keyword evidence="2 9" id="KW-0808">Transferase</keyword>
<gene>
    <name evidence="14" type="ORF">KH142_05650</name>
</gene>
<evidence type="ECO:0000313" key="15">
    <source>
        <dbReference type="Proteomes" id="UP000727506"/>
    </source>
</evidence>
<reference evidence="14" key="1">
    <citation type="submission" date="2021-02" db="EMBL/GenBank/DDBJ databases">
        <title>Infant gut strain persistence is associated with maternal origin, phylogeny, and functional potential including surface adhesion and iron acquisition.</title>
        <authorList>
            <person name="Lou Y.C."/>
        </authorList>
    </citation>
    <scope>NUCLEOTIDE SEQUENCE</scope>
    <source>
        <strain evidence="14">L2_039_000G1_dasL2_039_000G1_concoct_11</strain>
    </source>
</reference>
<evidence type="ECO:0000259" key="11">
    <source>
        <dbReference type="Pfam" id="PF01743"/>
    </source>
</evidence>
<dbReference type="Pfam" id="PF01743">
    <property type="entry name" value="PolyA_pol"/>
    <property type="match status" value="1"/>
</dbReference>
<dbReference type="GO" id="GO:0016779">
    <property type="term" value="F:nucleotidyltransferase activity"/>
    <property type="evidence" value="ECO:0007669"/>
    <property type="project" value="UniProtKB-KW"/>
</dbReference>
<evidence type="ECO:0000256" key="2">
    <source>
        <dbReference type="ARBA" id="ARBA00022679"/>
    </source>
</evidence>
<evidence type="ECO:0000313" key="14">
    <source>
        <dbReference type="EMBL" id="MBS6940953.1"/>
    </source>
</evidence>
<dbReference type="CDD" id="cd05398">
    <property type="entry name" value="NT_ClassII-CCAase"/>
    <property type="match status" value="1"/>
</dbReference>
<organism evidence="14 15">
    <name type="scientific">Slackia piriformis</name>
    <dbReference type="NCBI Taxonomy" id="626934"/>
    <lineage>
        <taxon>Bacteria</taxon>
        <taxon>Bacillati</taxon>
        <taxon>Actinomycetota</taxon>
        <taxon>Coriobacteriia</taxon>
        <taxon>Eggerthellales</taxon>
        <taxon>Eggerthellaceae</taxon>
        <taxon>Slackia</taxon>
    </lineage>
</organism>
<dbReference type="InterPro" id="IPR050264">
    <property type="entry name" value="Bact_CCA-adding_enz_type3_sf"/>
</dbReference>
<dbReference type="Gene3D" id="1.10.246.80">
    <property type="match status" value="1"/>
</dbReference>
<evidence type="ECO:0000256" key="4">
    <source>
        <dbReference type="ARBA" id="ARBA00022695"/>
    </source>
</evidence>
<feature type="region of interest" description="Disordered" evidence="10">
    <location>
        <begin position="444"/>
        <end position="466"/>
    </location>
</feature>
<dbReference type="Gene3D" id="1.10.3090.10">
    <property type="entry name" value="cca-adding enzyme, domain 2"/>
    <property type="match status" value="1"/>
</dbReference>
<feature type="domain" description="CCA-adding enzyme C-terminal" evidence="13">
    <location>
        <begin position="296"/>
        <end position="431"/>
    </location>
</feature>
<evidence type="ECO:0000259" key="12">
    <source>
        <dbReference type="Pfam" id="PF12627"/>
    </source>
</evidence>
<keyword evidence="3" id="KW-0819">tRNA processing</keyword>
<evidence type="ECO:0000256" key="10">
    <source>
        <dbReference type="SAM" id="MobiDB-lite"/>
    </source>
</evidence>
<dbReference type="Pfam" id="PF12627">
    <property type="entry name" value="PolyA_pol_RNAbd"/>
    <property type="match status" value="1"/>
</dbReference>
<dbReference type="EMBL" id="JAGZSV010000090">
    <property type="protein sequence ID" value="MBS6940953.1"/>
    <property type="molecule type" value="Genomic_DNA"/>
</dbReference>
<dbReference type="Gene3D" id="3.30.460.10">
    <property type="entry name" value="Beta Polymerase, domain 2"/>
    <property type="match status" value="1"/>
</dbReference>
<protein>
    <submittedName>
        <fullName evidence="14">tRNA nucleotidyltransferase</fullName>
    </submittedName>
</protein>
<keyword evidence="4" id="KW-0548">Nucleotidyltransferase</keyword>
<dbReference type="InterPro" id="IPR032828">
    <property type="entry name" value="PolyA_RNA-bd"/>
</dbReference>
<evidence type="ECO:0000256" key="7">
    <source>
        <dbReference type="ARBA" id="ARBA00022842"/>
    </source>
</evidence>
<dbReference type="PANTHER" id="PTHR46173:SF1">
    <property type="entry name" value="CCA TRNA NUCLEOTIDYLTRANSFERASE 1, MITOCHONDRIAL"/>
    <property type="match status" value="1"/>
</dbReference>
<dbReference type="InterPro" id="IPR002646">
    <property type="entry name" value="PolA_pol_head_dom"/>
</dbReference>
<dbReference type="GO" id="GO:0000049">
    <property type="term" value="F:tRNA binding"/>
    <property type="evidence" value="ECO:0007669"/>
    <property type="project" value="TreeGrafter"/>
</dbReference>
<dbReference type="Pfam" id="PF13735">
    <property type="entry name" value="tRNA_NucTran2_2"/>
    <property type="match status" value="1"/>
</dbReference>
<evidence type="ECO:0000256" key="6">
    <source>
        <dbReference type="ARBA" id="ARBA00022741"/>
    </source>
</evidence>
<dbReference type="SUPFAM" id="SSF81301">
    <property type="entry name" value="Nucleotidyltransferase"/>
    <property type="match status" value="1"/>
</dbReference>
<evidence type="ECO:0000256" key="3">
    <source>
        <dbReference type="ARBA" id="ARBA00022694"/>
    </source>
</evidence>
<dbReference type="SUPFAM" id="SSF81891">
    <property type="entry name" value="Poly A polymerase C-terminal region-like"/>
    <property type="match status" value="1"/>
</dbReference>
<name>A0A943YYE6_9ACTN</name>